<dbReference type="Pfam" id="PF07719">
    <property type="entry name" value="TPR_2"/>
    <property type="match status" value="1"/>
</dbReference>
<accession>A0A5B8UDE7</accession>
<feature type="repeat" description="TPR" evidence="3">
    <location>
        <begin position="209"/>
        <end position="242"/>
    </location>
</feature>
<dbReference type="Pfam" id="PF13181">
    <property type="entry name" value="TPR_8"/>
    <property type="match status" value="2"/>
</dbReference>
<keyword evidence="5" id="KW-1185">Reference proteome</keyword>
<dbReference type="EMBL" id="CP042433">
    <property type="protein sequence ID" value="QEC54528.1"/>
    <property type="molecule type" value="Genomic_DNA"/>
</dbReference>
<evidence type="ECO:0000313" key="4">
    <source>
        <dbReference type="EMBL" id="QEC54528.1"/>
    </source>
</evidence>
<dbReference type="Gene3D" id="1.25.40.10">
    <property type="entry name" value="Tetratricopeptide repeat domain"/>
    <property type="match status" value="2"/>
</dbReference>
<dbReference type="Pfam" id="PF13174">
    <property type="entry name" value="TPR_6"/>
    <property type="match status" value="1"/>
</dbReference>
<dbReference type="PANTHER" id="PTHR44998">
    <property type="match status" value="1"/>
</dbReference>
<dbReference type="PANTHER" id="PTHR44998:SF1">
    <property type="entry name" value="UDP-N-ACETYLGLUCOSAMINE--PEPTIDE N-ACETYLGLUCOSAMINYLTRANSFERASE 110 KDA SUBUNIT"/>
    <property type="match status" value="1"/>
</dbReference>
<organism evidence="4 5">
    <name type="scientific">Flavisolibacter ginsenosidimutans</name>
    <dbReference type="NCBI Taxonomy" id="661481"/>
    <lineage>
        <taxon>Bacteria</taxon>
        <taxon>Pseudomonadati</taxon>
        <taxon>Bacteroidota</taxon>
        <taxon>Chitinophagia</taxon>
        <taxon>Chitinophagales</taxon>
        <taxon>Chitinophagaceae</taxon>
        <taxon>Flavisolibacter</taxon>
    </lineage>
</organism>
<feature type="repeat" description="TPR" evidence="3">
    <location>
        <begin position="39"/>
        <end position="72"/>
    </location>
</feature>
<dbReference type="PROSITE" id="PS50293">
    <property type="entry name" value="TPR_REGION"/>
    <property type="match status" value="1"/>
</dbReference>
<dbReference type="PROSITE" id="PS50005">
    <property type="entry name" value="TPR"/>
    <property type="match status" value="4"/>
</dbReference>
<feature type="repeat" description="TPR" evidence="3">
    <location>
        <begin position="243"/>
        <end position="276"/>
    </location>
</feature>
<keyword evidence="1" id="KW-0677">Repeat</keyword>
<feature type="repeat" description="TPR" evidence="3">
    <location>
        <begin position="140"/>
        <end position="173"/>
    </location>
</feature>
<evidence type="ECO:0000256" key="2">
    <source>
        <dbReference type="ARBA" id="ARBA00022803"/>
    </source>
</evidence>
<protein>
    <submittedName>
        <fullName evidence="4">Tetratricopeptide repeat protein</fullName>
    </submittedName>
</protein>
<dbReference type="InterPro" id="IPR019734">
    <property type="entry name" value="TPR_rpt"/>
</dbReference>
<dbReference type="AlphaFoldDB" id="A0A5B8UDE7"/>
<gene>
    <name evidence="4" type="ORF">FSB75_00965</name>
</gene>
<name>A0A5B8UDE7_9BACT</name>
<dbReference type="Proteomes" id="UP000321204">
    <property type="component" value="Chromosome"/>
</dbReference>
<sequence>MKQLVHTVLFLLLLLLSTIGWSQPTGSSNIQFTSTSGEAVTNFREGLKFADLSEAKKARTYFEKAVGLDPKLAVGYTYLALVSVTPQEFTANLNKAKENLGNANDWEKLFYQIAETYLNNDVEKRLSAAKQMVSQFPTLGRSYTTLGQAYADGGDYDKARSSYMKAVEIEPSWPGGFNVISSSFLFEEPKDFKKAELYANKLVSLMPTSGAYILLGDTYRAQNNLQKADAAYAMAVEADKEAPEAYYKRGHVLSFAGEYDKARELYRKAAALDATPTFAMENVAATYLHQNAPDKAINFLTNELKTGSGISDAQKADAAKYNYLTDIITIAYHTNKGQLTQTMLPQLETLSNELGQSFKDADAQATEKSYLLSWKVLAALANNKVEEANARAVEMKTALANIHNPRKLETYEFVMGQIAYRQKEYKKAIGYFMMANKQDIYNQYWLAKAYEADGQSDMAKKLYAQIAVYNFNSIGYALVRTEAKKKS</sequence>
<dbReference type="SUPFAM" id="SSF48452">
    <property type="entry name" value="TPR-like"/>
    <property type="match status" value="2"/>
</dbReference>
<keyword evidence="2 3" id="KW-0802">TPR repeat</keyword>
<evidence type="ECO:0000256" key="3">
    <source>
        <dbReference type="PROSITE-ProRule" id="PRU00339"/>
    </source>
</evidence>
<dbReference type="KEGG" id="fgg:FSB75_00965"/>
<evidence type="ECO:0000256" key="1">
    <source>
        <dbReference type="ARBA" id="ARBA00022737"/>
    </source>
</evidence>
<dbReference type="RefSeq" id="WP_146781540.1">
    <property type="nucleotide sequence ID" value="NZ_BAABIO010000006.1"/>
</dbReference>
<evidence type="ECO:0000313" key="5">
    <source>
        <dbReference type="Proteomes" id="UP000321204"/>
    </source>
</evidence>
<dbReference type="SMART" id="SM00028">
    <property type="entry name" value="TPR"/>
    <property type="match status" value="5"/>
</dbReference>
<dbReference type="InterPro" id="IPR013105">
    <property type="entry name" value="TPR_2"/>
</dbReference>
<proteinExistence type="predicted"/>
<dbReference type="OrthoDB" id="9815059at2"/>
<dbReference type="InterPro" id="IPR011990">
    <property type="entry name" value="TPR-like_helical_dom_sf"/>
</dbReference>
<reference evidence="4 5" key="1">
    <citation type="journal article" date="2015" name="Int. J. Syst. Evol. Microbiol.">
        <title>Flavisolibacter ginsenosidimutans sp. nov., with ginsenoside-converting activity isolated from soil used for cultivating ginseng.</title>
        <authorList>
            <person name="Zhao Y."/>
            <person name="Liu Q."/>
            <person name="Kang M.S."/>
            <person name="Jin F."/>
            <person name="Yu H."/>
            <person name="Im W.T."/>
        </authorList>
    </citation>
    <scope>NUCLEOTIDE SEQUENCE [LARGE SCALE GENOMIC DNA]</scope>
    <source>
        <strain evidence="4 5">Gsoil 636</strain>
    </source>
</reference>